<evidence type="ECO:0000259" key="1">
    <source>
        <dbReference type="Pfam" id="PF01936"/>
    </source>
</evidence>
<proteinExistence type="predicted"/>
<dbReference type="InterPro" id="IPR021139">
    <property type="entry name" value="NYN"/>
</dbReference>
<comment type="caution">
    <text evidence="2">The sequence shown here is derived from an EMBL/GenBank/DDBJ whole genome shotgun (WGS) entry which is preliminary data.</text>
</comment>
<dbReference type="PANTHER" id="PTHR35458">
    <property type="entry name" value="SLR0755 PROTEIN"/>
    <property type="match status" value="1"/>
</dbReference>
<dbReference type="CDD" id="cd10911">
    <property type="entry name" value="PIN_LabA"/>
    <property type="match status" value="1"/>
</dbReference>
<dbReference type="Proteomes" id="UP000034190">
    <property type="component" value="Unassembled WGS sequence"/>
</dbReference>
<dbReference type="InterPro" id="IPR047140">
    <property type="entry name" value="LabA"/>
</dbReference>
<dbReference type="PANTHER" id="PTHR35458:SF8">
    <property type="entry name" value="SLR0650 PROTEIN"/>
    <property type="match status" value="1"/>
</dbReference>
<dbReference type="Gene3D" id="3.40.50.1010">
    <property type="entry name" value="5'-nuclease"/>
    <property type="match status" value="1"/>
</dbReference>
<gene>
    <name evidence="2" type="ORF">UU43_C0012G0009</name>
</gene>
<name>A0A0G0UR75_9BACT</name>
<feature type="domain" description="NYN" evidence="1">
    <location>
        <begin position="42"/>
        <end position="190"/>
    </location>
</feature>
<sequence length="199" mass="22685">MSAYEIVCIFLSRKIPKFHLKRKIKILIQRNQMIMIKHKEQRVGVLVDVSNMYHSAKNLYKRRVNFKEVLKTAVAGRKLIRATAYVIKTENEEGNAFFEALSQQGFEVKMKDLQIFPGGAKKADWDVGIAVDAVKLAEKLDVVVLITGDGDYIPLVNYLQNTKGCLVEVLAFRQTTSAKLIEEADDFTNLSEDKKYLLK</sequence>
<dbReference type="AlphaFoldDB" id="A0A0G0UR75"/>
<evidence type="ECO:0000313" key="3">
    <source>
        <dbReference type="Proteomes" id="UP000034190"/>
    </source>
</evidence>
<accession>A0A0G0UR75</accession>
<organism evidence="2 3">
    <name type="scientific">Candidatus Falkowbacteria bacterium GW2011_GWA2_41_14</name>
    <dbReference type="NCBI Taxonomy" id="1618635"/>
    <lineage>
        <taxon>Bacteria</taxon>
        <taxon>Candidatus Falkowiibacteriota</taxon>
    </lineage>
</organism>
<reference evidence="2 3" key="1">
    <citation type="journal article" date="2015" name="Nature">
        <title>rRNA introns, odd ribosomes, and small enigmatic genomes across a large radiation of phyla.</title>
        <authorList>
            <person name="Brown C.T."/>
            <person name="Hug L.A."/>
            <person name="Thomas B.C."/>
            <person name="Sharon I."/>
            <person name="Castelle C.J."/>
            <person name="Singh A."/>
            <person name="Wilkins M.J."/>
            <person name="Williams K.H."/>
            <person name="Banfield J.F."/>
        </authorList>
    </citation>
    <scope>NUCLEOTIDE SEQUENCE [LARGE SCALE GENOMIC DNA]</scope>
</reference>
<dbReference type="GO" id="GO:0004540">
    <property type="term" value="F:RNA nuclease activity"/>
    <property type="evidence" value="ECO:0007669"/>
    <property type="project" value="InterPro"/>
</dbReference>
<evidence type="ECO:0000313" key="2">
    <source>
        <dbReference type="EMBL" id="KKR91243.1"/>
    </source>
</evidence>
<dbReference type="EMBL" id="LCAP01000012">
    <property type="protein sequence ID" value="KKR91243.1"/>
    <property type="molecule type" value="Genomic_DNA"/>
</dbReference>
<dbReference type="Pfam" id="PF01936">
    <property type="entry name" value="NYN"/>
    <property type="match status" value="1"/>
</dbReference>
<protein>
    <recommendedName>
        <fullName evidence="1">NYN domain-containing protein</fullName>
    </recommendedName>
</protein>